<evidence type="ECO:0000313" key="2">
    <source>
        <dbReference type="EMBL" id="TGO32714.1"/>
    </source>
</evidence>
<feature type="region of interest" description="Disordered" evidence="1">
    <location>
        <begin position="137"/>
        <end position="168"/>
    </location>
</feature>
<keyword evidence="3" id="KW-1185">Reference proteome</keyword>
<accession>A0A4Z1G6X3</accession>
<feature type="compositionally biased region" description="Basic and acidic residues" evidence="1">
    <location>
        <begin position="146"/>
        <end position="158"/>
    </location>
</feature>
<protein>
    <submittedName>
        <fullName evidence="2">Uncharacterized protein</fullName>
    </submittedName>
</protein>
<proteinExistence type="predicted"/>
<dbReference type="AlphaFoldDB" id="A0A4Z1G6X3"/>
<dbReference type="EMBL" id="PQXK01000294">
    <property type="protein sequence ID" value="TGO32714.1"/>
    <property type="molecule type" value="Genomic_DNA"/>
</dbReference>
<gene>
    <name evidence="2" type="ORF">BHYA_0294g00110</name>
</gene>
<comment type="caution">
    <text evidence="2">The sequence shown here is derived from an EMBL/GenBank/DDBJ whole genome shotgun (WGS) entry which is preliminary data.</text>
</comment>
<dbReference type="Proteomes" id="UP000297814">
    <property type="component" value="Unassembled WGS sequence"/>
</dbReference>
<organism evidence="2 3">
    <name type="scientific">Botrytis hyacinthi</name>
    <dbReference type="NCBI Taxonomy" id="278943"/>
    <lineage>
        <taxon>Eukaryota</taxon>
        <taxon>Fungi</taxon>
        <taxon>Dikarya</taxon>
        <taxon>Ascomycota</taxon>
        <taxon>Pezizomycotina</taxon>
        <taxon>Leotiomycetes</taxon>
        <taxon>Helotiales</taxon>
        <taxon>Sclerotiniaceae</taxon>
        <taxon>Botrytis</taxon>
    </lineage>
</organism>
<sequence>MSLQAYCDKAPMQIPMLKLMHHSAFSWEEGSIEQRGFTKEEMLSLQVVEAVTKKAARLFGIDLGTPSTLLHGAGLTLSISFADKIAGAHIYRRPTEEKESRGIFLKDAAVDGSEAEMRIKSRLTCVKLRTRYRKSSSKFKNTDVSSNERAEKGTDKRNLKPPKPSKNDDTWCTWFRGPEYTNEVEWPTFSLLEVITDGYMEQNQMPRENNEECNSAVPPKYASSKCLEQVSTDQNFLSSPEQGIRAPYPIHELDRI</sequence>
<evidence type="ECO:0000256" key="1">
    <source>
        <dbReference type="SAM" id="MobiDB-lite"/>
    </source>
</evidence>
<reference evidence="2 3" key="1">
    <citation type="submission" date="2017-12" db="EMBL/GenBank/DDBJ databases">
        <title>Comparative genomics of Botrytis spp.</title>
        <authorList>
            <person name="Valero-Jimenez C.A."/>
            <person name="Tapia P."/>
            <person name="Veloso J."/>
            <person name="Silva-Moreno E."/>
            <person name="Staats M."/>
            <person name="Valdes J.H."/>
            <person name="Van Kan J.A.L."/>
        </authorList>
    </citation>
    <scope>NUCLEOTIDE SEQUENCE [LARGE SCALE GENOMIC DNA]</scope>
    <source>
        <strain evidence="2 3">Bh0001</strain>
    </source>
</reference>
<name>A0A4Z1G6X3_9HELO</name>
<evidence type="ECO:0000313" key="3">
    <source>
        <dbReference type="Proteomes" id="UP000297814"/>
    </source>
</evidence>